<dbReference type="InterPro" id="IPR001699">
    <property type="entry name" value="TF_T-box"/>
</dbReference>
<dbReference type="SMART" id="SM00425">
    <property type="entry name" value="TBOX"/>
    <property type="match status" value="1"/>
</dbReference>
<dbReference type="RefSeq" id="XP_021876701.1">
    <property type="nucleotide sequence ID" value="XM_022029178.1"/>
</dbReference>
<evidence type="ECO:0000256" key="1">
    <source>
        <dbReference type="ARBA" id="ARBA00004123"/>
    </source>
</evidence>
<feature type="region of interest" description="Disordered" evidence="6">
    <location>
        <begin position="1"/>
        <end position="44"/>
    </location>
</feature>
<dbReference type="Gene3D" id="2.60.40.820">
    <property type="entry name" value="Transcription factor, T-box"/>
    <property type="match status" value="1"/>
</dbReference>
<accession>A0A1Y2G9A1</accession>
<dbReference type="GO" id="GO:0001708">
    <property type="term" value="P:cell fate specification"/>
    <property type="evidence" value="ECO:0007669"/>
    <property type="project" value="TreeGrafter"/>
</dbReference>
<dbReference type="STRING" id="64571.A0A1Y2G9A1"/>
<dbReference type="InParanoid" id="A0A1Y2G9A1"/>
<evidence type="ECO:0000313" key="9">
    <source>
        <dbReference type="Proteomes" id="UP000193648"/>
    </source>
</evidence>
<proteinExistence type="predicted"/>
<dbReference type="InterPro" id="IPR046360">
    <property type="entry name" value="T-box_DNA-bd"/>
</dbReference>
<dbReference type="InterPro" id="IPR018186">
    <property type="entry name" value="TF_T-box_CS"/>
</dbReference>
<feature type="domain" description="T-box" evidence="7">
    <location>
        <begin position="83"/>
        <end position="289"/>
    </location>
</feature>
<dbReference type="GO" id="GO:0000978">
    <property type="term" value="F:RNA polymerase II cis-regulatory region sequence-specific DNA binding"/>
    <property type="evidence" value="ECO:0007669"/>
    <property type="project" value="InterPro"/>
</dbReference>
<evidence type="ECO:0000256" key="4">
    <source>
        <dbReference type="ARBA" id="ARBA00023163"/>
    </source>
</evidence>
<dbReference type="AlphaFoldDB" id="A0A1Y2G9A1"/>
<dbReference type="OrthoDB" id="7442607at2759"/>
<gene>
    <name evidence="8" type="ORF">BCR41DRAFT_400961</name>
</gene>
<keyword evidence="9" id="KW-1185">Reference proteome</keyword>
<feature type="compositionally biased region" description="Low complexity" evidence="6">
    <location>
        <begin position="673"/>
        <end position="703"/>
    </location>
</feature>
<dbReference type="Proteomes" id="UP000193648">
    <property type="component" value="Unassembled WGS sequence"/>
</dbReference>
<keyword evidence="4" id="KW-0804">Transcription</keyword>
<feature type="region of interest" description="Disordered" evidence="6">
    <location>
        <begin position="673"/>
        <end position="709"/>
    </location>
</feature>
<comment type="subcellular location">
    <subcellularLocation>
        <location evidence="1">Nucleus</location>
    </subcellularLocation>
</comment>
<dbReference type="InterPro" id="IPR036960">
    <property type="entry name" value="T-box_sf"/>
</dbReference>
<name>A0A1Y2G9A1_9FUNG</name>
<dbReference type="GO" id="GO:0000981">
    <property type="term" value="F:DNA-binding transcription factor activity, RNA polymerase II-specific"/>
    <property type="evidence" value="ECO:0007669"/>
    <property type="project" value="TreeGrafter"/>
</dbReference>
<dbReference type="PANTHER" id="PTHR11267:SF181">
    <property type="entry name" value="OPTOMOTOR-BLIND PROTEIN"/>
    <property type="match status" value="1"/>
</dbReference>
<keyword evidence="3" id="KW-0238">DNA-binding</keyword>
<dbReference type="Pfam" id="PF00907">
    <property type="entry name" value="T-box"/>
    <property type="match status" value="1"/>
</dbReference>
<dbReference type="PROSITE" id="PS01264">
    <property type="entry name" value="TBOX_2"/>
    <property type="match status" value="1"/>
</dbReference>
<dbReference type="GeneID" id="33571021"/>
<protein>
    <recommendedName>
        <fullName evidence="7">T-box domain-containing protein</fullName>
    </recommendedName>
</protein>
<evidence type="ECO:0000313" key="8">
    <source>
        <dbReference type="EMBL" id="ORZ04704.1"/>
    </source>
</evidence>
<dbReference type="EMBL" id="MCFF01000055">
    <property type="protein sequence ID" value="ORZ04704.1"/>
    <property type="molecule type" value="Genomic_DNA"/>
</dbReference>
<sequence>MSPVEGSKRSSGQPFERMKLRSATTSTKPAANRPGANKDLSSCNPCRIKEASPYEFSSSSLSSDTASEYECGQGGNHTPTLELVDDELWAKFFSLQNEMIITNSGRCLFPCLRFKATHLNPRTLYSITLEFEKVNPERFRFCNGQWTAISASARGNANVNDGAFADFVLAQESYMHPDGYRTGSHWMASQISFAKVKLSNKFPHSTTRHGKSQHGPSAKGDDHIFHMMSFYKYRPRVHLIECSSGSQTVISSVPHTFETTSFIAVTHYQNYRVNDLKKGYNPHAKGFRNTIGLLISQSTEPSHYLASPPRRSSIHPRSSKRLCLESVVSEINDNARNRNNMSDQEGVTMGETLSNDVESNKTEIDFIADSHTKSIIRASPKEIEQYSLGWEGDETLNPDPTKLTPSQLCCLDKNNTSLITISLSKRSVMENMISRKRIQCQDIQESAVPGAHQGQYASLIYQPITDFKESSTFSADYGRMWETATFHPLGPMLTSTPSTQLIDRSPLTGSAYKAERKSDLEYRVNELNRLQELFGHLNPLPPLPNFNSTEPDNLVGTPSDLLDITDPTLAILSNTADTNVVQNQAEIPPSVQSLEAGNNTVGMSLAQPVAPTSWYQQFFWDQYQPTSSSSTQSVQNDSLATMGFTAPTNISAGTALQLQLDLLALSQNQNSGRKILSPYSPSSSKGSRQCQQQQSQQARNPSQLPDYFGDALSQEGYQRRSNIYEASMHSASSTSLATPSDLCEYAKGSMQENEFGAGYNDGGYSCTQALALGNPQPLRATVLESKTYMSTSSVISLSPCPSNSTRAQLDQALHENLCLKAFIRERFGRDAENDANAVVAMQYHM</sequence>
<comment type="caution">
    <text evidence="8">The sequence shown here is derived from an EMBL/GenBank/DDBJ whole genome shotgun (WGS) entry which is preliminary data.</text>
</comment>
<evidence type="ECO:0000256" key="2">
    <source>
        <dbReference type="ARBA" id="ARBA00023015"/>
    </source>
</evidence>
<keyword evidence="2" id="KW-0805">Transcription regulation</keyword>
<evidence type="ECO:0000256" key="5">
    <source>
        <dbReference type="ARBA" id="ARBA00023242"/>
    </source>
</evidence>
<dbReference type="GO" id="GO:0005634">
    <property type="term" value="C:nucleus"/>
    <property type="evidence" value="ECO:0007669"/>
    <property type="project" value="UniProtKB-SubCell"/>
</dbReference>
<keyword evidence="5" id="KW-0539">Nucleus</keyword>
<dbReference type="PANTHER" id="PTHR11267">
    <property type="entry name" value="T-BOX PROTEIN-RELATED"/>
    <property type="match status" value="1"/>
</dbReference>
<dbReference type="CDD" id="cd20683">
    <property type="entry name" value="T-box_Fungi_incertae_sedis"/>
    <property type="match status" value="1"/>
</dbReference>
<evidence type="ECO:0000256" key="6">
    <source>
        <dbReference type="SAM" id="MobiDB-lite"/>
    </source>
</evidence>
<dbReference type="GO" id="GO:0000785">
    <property type="term" value="C:chromatin"/>
    <property type="evidence" value="ECO:0007669"/>
    <property type="project" value="TreeGrafter"/>
</dbReference>
<dbReference type="GO" id="GO:0045893">
    <property type="term" value="P:positive regulation of DNA-templated transcription"/>
    <property type="evidence" value="ECO:0007669"/>
    <property type="project" value="InterPro"/>
</dbReference>
<dbReference type="SUPFAM" id="SSF49417">
    <property type="entry name" value="p53-like transcription factors"/>
    <property type="match status" value="1"/>
</dbReference>
<dbReference type="PRINTS" id="PR00937">
    <property type="entry name" value="TBOX"/>
</dbReference>
<evidence type="ECO:0000256" key="3">
    <source>
        <dbReference type="ARBA" id="ARBA00023125"/>
    </source>
</evidence>
<dbReference type="InterPro" id="IPR008967">
    <property type="entry name" value="p53-like_TF_DNA-bd_sf"/>
</dbReference>
<dbReference type="PROSITE" id="PS50252">
    <property type="entry name" value="TBOX_3"/>
    <property type="match status" value="1"/>
</dbReference>
<reference evidence="8 9" key="1">
    <citation type="submission" date="2016-07" db="EMBL/GenBank/DDBJ databases">
        <title>Pervasive Adenine N6-methylation of Active Genes in Fungi.</title>
        <authorList>
            <consortium name="DOE Joint Genome Institute"/>
            <person name="Mondo S.J."/>
            <person name="Dannebaum R.O."/>
            <person name="Kuo R.C."/>
            <person name="Labutti K."/>
            <person name="Haridas S."/>
            <person name="Kuo A."/>
            <person name="Salamov A."/>
            <person name="Ahrendt S.R."/>
            <person name="Lipzen A."/>
            <person name="Sullivan W."/>
            <person name="Andreopoulos W.B."/>
            <person name="Clum A."/>
            <person name="Lindquist E."/>
            <person name="Daum C."/>
            <person name="Ramamoorthy G.K."/>
            <person name="Gryganskyi A."/>
            <person name="Culley D."/>
            <person name="Magnuson J.K."/>
            <person name="James T.Y."/>
            <person name="O'Malley M.A."/>
            <person name="Stajich J.E."/>
            <person name="Spatafora J.W."/>
            <person name="Visel A."/>
            <person name="Grigoriev I.V."/>
        </authorList>
    </citation>
    <scope>NUCLEOTIDE SEQUENCE [LARGE SCALE GENOMIC DNA]</scope>
    <source>
        <strain evidence="8 9">NRRL 3116</strain>
    </source>
</reference>
<evidence type="ECO:0000259" key="7">
    <source>
        <dbReference type="PROSITE" id="PS50252"/>
    </source>
</evidence>
<organism evidence="8 9">
    <name type="scientific">Lobosporangium transversale</name>
    <dbReference type="NCBI Taxonomy" id="64571"/>
    <lineage>
        <taxon>Eukaryota</taxon>
        <taxon>Fungi</taxon>
        <taxon>Fungi incertae sedis</taxon>
        <taxon>Mucoromycota</taxon>
        <taxon>Mortierellomycotina</taxon>
        <taxon>Mortierellomycetes</taxon>
        <taxon>Mortierellales</taxon>
        <taxon>Mortierellaceae</taxon>
        <taxon>Lobosporangium</taxon>
    </lineage>
</organism>